<name>A0ABQ9GJ79_9NEOP</name>
<reference evidence="2 3" key="1">
    <citation type="submission" date="2023-02" db="EMBL/GenBank/DDBJ databases">
        <title>LHISI_Scaffold_Assembly.</title>
        <authorList>
            <person name="Stuart O.P."/>
            <person name="Cleave R."/>
            <person name="Magrath M.J.L."/>
            <person name="Mikheyev A.S."/>
        </authorList>
    </citation>
    <scope>NUCLEOTIDE SEQUENCE [LARGE SCALE GENOMIC DNA]</scope>
    <source>
        <strain evidence="2">Daus_M_001</strain>
        <tissue evidence="2">Leg muscle</tissue>
    </source>
</reference>
<evidence type="ECO:0000256" key="1">
    <source>
        <dbReference type="SAM" id="MobiDB-lite"/>
    </source>
</evidence>
<keyword evidence="3" id="KW-1185">Reference proteome</keyword>
<sequence>MRGRAPSTPSQSQSKCWYCPEQHFLCYCPVLLDRRSEKYAQASAAKVKDPVQSKPKSSDDTQKLAGGGGGTEEPECITVKIDGCELLVTLDTMAKADFIHQSALPKAA</sequence>
<feature type="region of interest" description="Disordered" evidence="1">
    <location>
        <begin position="42"/>
        <end position="72"/>
    </location>
</feature>
<organism evidence="2 3">
    <name type="scientific">Dryococelus australis</name>
    <dbReference type="NCBI Taxonomy" id="614101"/>
    <lineage>
        <taxon>Eukaryota</taxon>
        <taxon>Metazoa</taxon>
        <taxon>Ecdysozoa</taxon>
        <taxon>Arthropoda</taxon>
        <taxon>Hexapoda</taxon>
        <taxon>Insecta</taxon>
        <taxon>Pterygota</taxon>
        <taxon>Neoptera</taxon>
        <taxon>Polyneoptera</taxon>
        <taxon>Phasmatodea</taxon>
        <taxon>Verophasmatodea</taxon>
        <taxon>Anareolatae</taxon>
        <taxon>Phasmatidae</taxon>
        <taxon>Eurycanthinae</taxon>
        <taxon>Dryococelus</taxon>
    </lineage>
</organism>
<dbReference type="EMBL" id="JARBHB010000011">
    <property type="protein sequence ID" value="KAJ8872077.1"/>
    <property type="molecule type" value="Genomic_DNA"/>
</dbReference>
<evidence type="ECO:0000313" key="3">
    <source>
        <dbReference type="Proteomes" id="UP001159363"/>
    </source>
</evidence>
<feature type="compositionally biased region" description="Basic and acidic residues" evidence="1">
    <location>
        <begin position="46"/>
        <end position="62"/>
    </location>
</feature>
<dbReference type="Proteomes" id="UP001159363">
    <property type="component" value="Chromosome 10"/>
</dbReference>
<accession>A0ABQ9GJ79</accession>
<protein>
    <submittedName>
        <fullName evidence="2">Uncharacterized protein</fullName>
    </submittedName>
</protein>
<evidence type="ECO:0000313" key="2">
    <source>
        <dbReference type="EMBL" id="KAJ8872077.1"/>
    </source>
</evidence>
<proteinExistence type="predicted"/>
<gene>
    <name evidence="2" type="ORF">PR048_025678</name>
</gene>
<comment type="caution">
    <text evidence="2">The sequence shown here is derived from an EMBL/GenBank/DDBJ whole genome shotgun (WGS) entry which is preliminary data.</text>
</comment>